<dbReference type="PATRIC" id="fig|2342.5.peg.3759"/>
<dbReference type="RefSeq" id="WP_025246473.1">
    <property type="nucleotide sequence ID" value="NZ_CP006568.1"/>
</dbReference>
<organism evidence="4 5">
    <name type="scientific">Candidatus Sodalis pierantonii str. SOPE</name>
    <dbReference type="NCBI Taxonomy" id="2342"/>
    <lineage>
        <taxon>Bacteria</taxon>
        <taxon>Pseudomonadati</taxon>
        <taxon>Pseudomonadota</taxon>
        <taxon>Gammaproteobacteria</taxon>
        <taxon>Enterobacterales</taxon>
        <taxon>Bruguierivoracaceae</taxon>
        <taxon>Sodalis</taxon>
    </lineage>
</organism>
<dbReference type="InterPro" id="IPR029261">
    <property type="entry name" value="Transposase_Znf"/>
</dbReference>
<gene>
    <name evidence="4" type="ORF">SOPEG_3444</name>
</gene>
<dbReference type="KEGG" id="pes:SOPEG_3444"/>
<accession>W0HLN8</accession>
<sequence>MDEKSLYAHILNLSAPWQVQSLSLDEKSGSVTVIVGIAEHTQLVCPTCGKSCSIHDHRRRKWRHLDTCQFTTLVEADVPRVDCPEHGCQTLPVPWAGSGSRYTLLFEAFVLSWLKVSTVDAVRKQLKLSWNAADSIMMRAVKRGLARIKQPLSARHFCVDEVGFKKGHQYVTVISDRQGRALQLTDDRGVESLASYLRSLRDHQLDEIKTLSMDMNVAYISAARIHLPNAVDKIAFDHFHVAKMLCAVVDRTRQAEMKQIPSSDRKDAHCSRYLWFYSKQNRLGCRTERLEVARLVLPQTSLCWVMKELAHDLWHRRYDNHSRKLWQEWMAIAKDTDIPLMASIARMVAKRLYGILNAMKNRVSNGNAESLNSKIRLLRIKSRGFRNKERFKLGVMFHYGKLNMNFEQPFKGVIKFFCW</sequence>
<dbReference type="Pfam" id="PF14690">
    <property type="entry name" value="Zn_ribbon_ISL3"/>
    <property type="match status" value="1"/>
</dbReference>
<evidence type="ECO:0000259" key="1">
    <source>
        <dbReference type="Pfam" id="PF01610"/>
    </source>
</evidence>
<reference evidence="4 5" key="1">
    <citation type="journal article" date="2014" name="Genome Biol. Evol.">
        <title>Genome degeneration and adaptation in a nascent stage of symbiosis.</title>
        <authorList>
            <person name="Oakeson K.F."/>
            <person name="Gil R."/>
            <person name="Clayton A.L."/>
            <person name="Dunn D.M."/>
            <person name="von Niederhausern A.C."/>
            <person name="Hamil C."/>
            <person name="Aoyagi A."/>
            <person name="Duval B."/>
            <person name="Baca A."/>
            <person name="Silva F.J."/>
            <person name="Vallier A."/>
            <person name="Jackson D.G."/>
            <person name="Latorre A."/>
            <person name="Weiss R.B."/>
            <person name="Heddi A."/>
            <person name="Moya A."/>
            <person name="Dale C."/>
        </authorList>
    </citation>
    <scope>NUCLEOTIDE SEQUENCE [LARGE SCALE GENOMIC DNA]</scope>
    <source>
        <strain evidence="5">none</strain>
    </source>
</reference>
<dbReference type="NCBIfam" id="NF033550">
    <property type="entry name" value="transpos_ISL3"/>
    <property type="match status" value="1"/>
</dbReference>
<feature type="domain" description="Transposase IS204/IS1001/IS1096/IS1165 zinc-finger" evidence="3">
    <location>
        <begin position="44"/>
        <end position="86"/>
    </location>
</feature>
<dbReference type="Pfam" id="PF13542">
    <property type="entry name" value="HTH_Tnp_ISL3"/>
    <property type="match status" value="1"/>
</dbReference>
<dbReference type="HOGENOM" id="CLU_041900_0_1_6"/>
<feature type="domain" description="Transposase IS204/IS1001/IS1096/IS1165 helix-turn-helix" evidence="2">
    <location>
        <begin position="92"/>
        <end position="141"/>
    </location>
</feature>
<dbReference type="InterPro" id="IPR047951">
    <property type="entry name" value="Transpos_ISL3"/>
</dbReference>
<dbReference type="InterPro" id="IPR032877">
    <property type="entry name" value="Transposase_HTH"/>
</dbReference>
<evidence type="ECO:0000259" key="2">
    <source>
        <dbReference type="Pfam" id="PF13542"/>
    </source>
</evidence>
<proteinExistence type="predicted"/>
<dbReference type="PANTHER" id="PTHR33498">
    <property type="entry name" value="TRANSPOSASE FOR INSERTION SEQUENCE ELEMENT IS1557"/>
    <property type="match status" value="1"/>
</dbReference>
<feature type="domain" description="Transposase IS204/IS1001/IS1096/IS1165 DDE" evidence="1">
    <location>
        <begin position="158"/>
        <end position="393"/>
    </location>
</feature>
<dbReference type="Proteomes" id="UP000019025">
    <property type="component" value="Chromosome"/>
</dbReference>
<evidence type="ECO:0000313" key="5">
    <source>
        <dbReference type="Proteomes" id="UP000019025"/>
    </source>
</evidence>
<dbReference type="AlphaFoldDB" id="W0HLN8"/>
<evidence type="ECO:0000259" key="3">
    <source>
        <dbReference type="Pfam" id="PF14690"/>
    </source>
</evidence>
<dbReference type="eggNOG" id="COG3464">
    <property type="taxonomic scope" value="Bacteria"/>
</dbReference>
<name>W0HLN8_9GAMM</name>
<evidence type="ECO:0000313" key="4">
    <source>
        <dbReference type="EMBL" id="AHF74754.1"/>
    </source>
</evidence>
<dbReference type="EMBL" id="CP006568">
    <property type="protein sequence ID" value="AHF74754.1"/>
    <property type="molecule type" value="Genomic_DNA"/>
</dbReference>
<keyword evidence="5" id="KW-1185">Reference proteome</keyword>
<protein>
    <submittedName>
        <fullName evidence="4">Transposase ISSoEn4, ISL3 family</fullName>
    </submittedName>
</protein>
<dbReference type="InterPro" id="IPR002560">
    <property type="entry name" value="Transposase_DDE"/>
</dbReference>
<dbReference type="Pfam" id="PF01610">
    <property type="entry name" value="DDE_Tnp_ISL3"/>
    <property type="match status" value="1"/>
</dbReference>
<dbReference type="PANTHER" id="PTHR33498:SF1">
    <property type="entry name" value="TRANSPOSASE FOR INSERTION SEQUENCE ELEMENT IS1557"/>
    <property type="match status" value="1"/>
</dbReference>